<name>A0ABN7V7V4_GIGMA</name>
<comment type="caution">
    <text evidence="1">The sequence shown here is derived from an EMBL/GenBank/DDBJ whole genome shotgun (WGS) entry which is preliminary data.</text>
</comment>
<organism evidence="1 2">
    <name type="scientific">Gigaspora margarita</name>
    <dbReference type="NCBI Taxonomy" id="4874"/>
    <lineage>
        <taxon>Eukaryota</taxon>
        <taxon>Fungi</taxon>
        <taxon>Fungi incertae sedis</taxon>
        <taxon>Mucoromycota</taxon>
        <taxon>Glomeromycotina</taxon>
        <taxon>Glomeromycetes</taxon>
        <taxon>Diversisporales</taxon>
        <taxon>Gigasporaceae</taxon>
        <taxon>Gigaspora</taxon>
    </lineage>
</organism>
<dbReference type="Proteomes" id="UP000789901">
    <property type="component" value="Unassembled WGS sequence"/>
</dbReference>
<dbReference type="EMBL" id="CAJVQB010010128">
    <property type="protein sequence ID" value="CAG8736923.1"/>
    <property type="molecule type" value="Genomic_DNA"/>
</dbReference>
<accession>A0ABN7V7V4</accession>
<gene>
    <name evidence="1" type="ORF">GMARGA_LOCUS14959</name>
</gene>
<protein>
    <submittedName>
        <fullName evidence="1">4183_t:CDS:1</fullName>
    </submittedName>
</protein>
<evidence type="ECO:0000313" key="1">
    <source>
        <dbReference type="EMBL" id="CAG8736923.1"/>
    </source>
</evidence>
<sequence length="79" mass="9108">MSQVLNSAIKHLFFYNPKDDSELYNLTTYTSLSNTKNDDITQTTTILQAKKICTQLINEKLYIATHNVRGLLRLKKVQC</sequence>
<reference evidence="1 2" key="1">
    <citation type="submission" date="2021-06" db="EMBL/GenBank/DDBJ databases">
        <authorList>
            <person name="Kallberg Y."/>
            <person name="Tangrot J."/>
            <person name="Rosling A."/>
        </authorList>
    </citation>
    <scope>NUCLEOTIDE SEQUENCE [LARGE SCALE GENOMIC DNA]</scope>
    <source>
        <strain evidence="1 2">120-4 pot B 10/14</strain>
    </source>
</reference>
<keyword evidence="2" id="KW-1185">Reference proteome</keyword>
<evidence type="ECO:0000313" key="2">
    <source>
        <dbReference type="Proteomes" id="UP000789901"/>
    </source>
</evidence>
<proteinExistence type="predicted"/>